<name>A0AAD7D659_MYCRO</name>
<accession>A0AAD7D659</accession>
<gene>
    <name evidence="2" type="ORF">B0H17DRAFT_1140317</name>
</gene>
<dbReference type="GO" id="GO:0016812">
    <property type="term" value="F:hydrolase activity, acting on carbon-nitrogen (but not peptide) bonds, in cyclic amides"/>
    <property type="evidence" value="ECO:0007669"/>
    <property type="project" value="InterPro"/>
</dbReference>
<sequence>MAFELDDRLYTAAEEDPFSIKPLLLQPRRRRSSMLNKWIQDQQQVPTNVVDVEHAPSHPASRTRSNPYLAYPELGSPTFNASAVSVNSYDLLEDDDIPPEDQMPATPITTPSRRGSKLLQTPSSFRGFHIPFRSSSPAGSVATSSGTTPRTPSRGLFFPRAPRSSTGSAHVQHTRSSSLSTLNILGENNSLPPPSTPKSRWRPSVLGHFGMSPSQASVVPADTLHTRSRPSISSNHTYTTTTLTTTDSDMPATPPQSSGAESSRARSRSYGSMLQSADNASSFSFWSGTSPSYLDILERSPLGSTRATSTMSCEGYIGMPPRVPFGPKPGSRLATSNKDPAPRPVKQGPEVAYSSETKSRTLPRVSFASLGTRAKRKKKLVISGIAAGDTRKFDAAKRWCESFGEVSQITRMPNDDLHVHFRNAEVADTVCRVRAKVYIRGVGSVQLSWYTGNRTENSR</sequence>
<feature type="compositionally biased region" description="Low complexity" evidence="1">
    <location>
        <begin position="237"/>
        <end position="246"/>
    </location>
</feature>
<dbReference type="InterPro" id="IPR002195">
    <property type="entry name" value="Dihydroorotase_CS"/>
</dbReference>
<feature type="compositionally biased region" description="Polar residues" evidence="1">
    <location>
        <begin position="163"/>
        <end position="190"/>
    </location>
</feature>
<proteinExistence type="predicted"/>
<feature type="region of interest" description="Disordered" evidence="1">
    <location>
        <begin position="225"/>
        <end position="273"/>
    </location>
</feature>
<reference evidence="2" key="1">
    <citation type="submission" date="2023-03" db="EMBL/GenBank/DDBJ databases">
        <title>Massive genome expansion in bonnet fungi (Mycena s.s.) driven by repeated elements and novel gene families across ecological guilds.</title>
        <authorList>
            <consortium name="Lawrence Berkeley National Laboratory"/>
            <person name="Harder C.B."/>
            <person name="Miyauchi S."/>
            <person name="Viragh M."/>
            <person name="Kuo A."/>
            <person name="Thoen E."/>
            <person name="Andreopoulos B."/>
            <person name="Lu D."/>
            <person name="Skrede I."/>
            <person name="Drula E."/>
            <person name="Henrissat B."/>
            <person name="Morin E."/>
            <person name="Kohler A."/>
            <person name="Barry K."/>
            <person name="LaButti K."/>
            <person name="Morin E."/>
            <person name="Salamov A."/>
            <person name="Lipzen A."/>
            <person name="Mereny Z."/>
            <person name="Hegedus B."/>
            <person name="Baldrian P."/>
            <person name="Stursova M."/>
            <person name="Weitz H."/>
            <person name="Taylor A."/>
            <person name="Grigoriev I.V."/>
            <person name="Nagy L.G."/>
            <person name="Martin F."/>
            <person name="Kauserud H."/>
        </authorList>
    </citation>
    <scope>NUCLEOTIDE SEQUENCE</scope>
    <source>
        <strain evidence="2">CBHHK067</strain>
    </source>
</reference>
<feature type="compositionally biased region" description="Low complexity" evidence="1">
    <location>
        <begin position="257"/>
        <end position="272"/>
    </location>
</feature>
<dbReference type="PROSITE" id="PS00482">
    <property type="entry name" value="DIHYDROOROTASE_1"/>
    <property type="match status" value="1"/>
</dbReference>
<evidence type="ECO:0000313" key="3">
    <source>
        <dbReference type="Proteomes" id="UP001221757"/>
    </source>
</evidence>
<feature type="region of interest" description="Disordered" evidence="1">
    <location>
        <begin position="126"/>
        <end position="204"/>
    </location>
</feature>
<dbReference type="AlphaFoldDB" id="A0AAD7D659"/>
<feature type="region of interest" description="Disordered" evidence="1">
    <location>
        <begin position="325"/>
        <end position="357"/>
    </location>
</feature>
<dbReference type="EMBL" id="JARKIE010000149">
    <property type="protein sequence ID" value="KAJ7675394.1"/>
    <property type="molecule type" value="Genomic_DNA"/>
</dbReference>
<protein>
    <recommendedName>
        <fullName evidence="4">RRM domain-containing protein</fullName>
    </recommendedName>
</protein>
<organism evidence="2 3">
    <name type="scientific">Mycena rosella</name>
    <name type="common">Pink bonnet</name>
    <name type="synonym">Agaricus rosellus</name>
    <dbReference type="NCBI Taxonomy" id="1033263"/>
    <lineage>
        <taxon>Eukaryota</taxon>
        <taxon>Fungi</taxon>
        <taxon>Dikarya</taxon>
        <taxon>Basidiomycota</taxon>
        <taxon>Agaricomycotina</taxon>
        <taxon>Agaricomycetes</taxon>
        <taxon>Agaricomycetidae</taxon>
        <taxon>Agaricales</taxon>
        <taxon>Marasmiineae</taxon>
        <taxon>Mycenaceae</taxon>
        <taxon>Mycena</taxon>
    </lineage>
</organism>
<feature type="compositionally biased region" description="Low complexity" evidence="1">
    <location>
        <begin position="134"/>
        <end position="155"/>
    </location>
</feature>
<evidence type="ECO:0000256" key="1">
    <source>
        <dbReference type="SAM" id="MobiDB-lite"/>
    </source>
</evidence>
<keyword evidence="3" id="KW-1185">Reference proteome</keyword>
<evidence type="ECO:0008006" key="4">
    <source>
        <dbReference type="Google" id="ProtNLM"/>
    </source>
</evidence>
<evidence type="ECO:0000313" key="2">
    <source>
        <dbReference type="EMBL" id="KAJ7675394.1"/>
    </source>
</evidence>
<comment type="caution">
    <text evidence="2">The sequence shown here is derived from an EMBL/GenBank/DDBJ whole genome shotgun (WGS) entry which is preliminary data.</text>
</comment>
<dbReference type="Proteomes" id="UP001221757">
    <property type="component" value="Unassembled WGS sequence"/>
</dbReference>